<keyword evidence="2" id="KW-0812">Transmembrane</keyword>
<keyword evidence="2" id="KW-0472">Membrane</keyword>
<evidence type="ECO:0000313" key="3">
    <source>
        <dbReference type="EMBL" id="SFQ78223.1"/>
    </source>
</evidence>
<dbReference type="Proteomes" id="UP000198734">
    <property type="component" value="Unassembled WGS sequence"/>
</dbReference>
<dbReference type="AlphaFoldDB" id="A0A1I6BBA3"/>
<dbReference type="GO" id="GO:0051301">
    <property type="term" value="P:cell division"/>
    <property type="evidence" value="ECO:0007669"/>
    <property type="project" value="UniProtKB-KW"/>
</dbReference>
<proteinExistence type="predicted"/>
<name>A0A1I6BBA3_9BACI</name>
<protein>
    <submittedName>
        <fullName evidence="3">Cell division protein DivIC</fullName>
    </submittedName>
</protein>
<feature type="coiled-coil region" evidence="1">
    <location>
        <begin position="68"/>
        <end position="102"/>
    </location>
</feature>
<dbReference type="PANTHER" id="PTHR40027">
    <property type="entry name" value="CELL DIVISION PROTEIN DIVIC"/>
    <property type="match status" value="1"/>
</dbReference>
<keyword evidence="1" id="KW-0175">Coiled coil</keyword>
<dbReference type="InterPro" id="IPR007060">
    <property type="entry name" value="FtsL/DivIC"/>
</dbReference>
<sequence>MGEKQRNIPTRKQIASINTDYVRSIERQENRIKAKKVRLARRLVLFTILSFALVGLLVSTLLNSKSAYEEKQLQKEQVAQELEQVKEEQEILKVQISKLNDDEYIGKLLRKQYFLSEEGEIIFTLPGKEEK</sequence>
<keyword evidence="2" id="KW-1133">Transmembrane helix</keyword>
<accession>A0A1I6BBA3</accession>
<dbReference type="EMBL" id="FOXU01000013">
    <property type="protein sequence ID" value="SFQ78223.1"/>
    <property type="molecule type" value="Genomic_DNA"/>
</dbReference>
<evidence type="ECO:0000256" key="2">
    <source>
        <dbReference type="SAM" id="Phobius"/>
    </source>
</evidence>
<evidence type="ECO:0000313" key="4">
    <source>
        <dbReference type="Proteomes" id="UP000198734"/>
    </source>
</evidence>
<evidence type="ECO:0000256" key="1">
    <source>
        <dbReference type="SAM" id="Coils"/>
    </source>
</evidence>
<gene>
    <name evidence="3" type="ORF">SAMN05421670_0329</name>
</gene>
<dbReference type="OrthoDB" id="2991180at2"/>
<keyword evidence="3" id="KW-0131">Cell cycle</keyword>
<dbReference type="PANTHER" id="PTHR40027:SF1">
    <property type="entry name" value="CELL DIVISION PROTEIN DIVIC"/>
    <property type="match status" value="1"/>
</dbReference>
<dbReference type="InterPro" id="IPR039076">
    <property type="entry name" value="DivIC"/>
</dbReference>
<reference evidence="4" key="1">
    <citation type="submission" date="2016-10" db="EMBL/GenBank/DDBJ databases">
        <authorList>
            <person name="Varghese N."/>
            <person name="Submissions S."/>
        </authorList>
    </citation>
    <scope>NUCLEOTIDE SEQUENCE [LARGE SCALE GENOMIC DNA]</scope>
    <source>
        <strain evidence="4">DSM 11706</strain>
    </source>
</reference>
<dbReference type="STRING" id="126156.SAMN05421670_0329"/>
<organism evidence="3 4">
    <name type="scientific">Psychrobacillus psychrotolerans</name>
    <dbReference type="NCBI Taxonomy" id="126156"/>
    <lineage>
        <taxon>Bacteria</taxon>
        <taxon>Bacillati</taxon>
        <taxon>Bacillota</taxon>
        <taxon>Bacilli</taxon>
        <taxon>Bacillales</taxon>
        <taxon>Bacillaceae</taxon>
        <taxon>Psychrobacillus</taxon>
    </lineage>
</organism>
<keyword evidence="4" id="KW-1185">Reference proteome</keyword>
<feature type="transmembrane region" description="Helical" evidence="2">
    <location>
        <begin position="43"/>
        <end position="62"/>
    </location>
</feature>
<dbReference type="RefSeq" id="WP_093538646.1">
    <property type="nucleotide sequence ID" value="NZ_CP183885.1"/>
</dbReference>
<keyword evidence="3" id="KW-0132">Cell division</keyword>
<dbReference type="Pfam" id="PF04977">
    <property type="entry name" value="DivIC"/>
    <property type="match status" value="1"/>
</dbReference>